<feature type="signal peptide" evidence="1">
    <location>
        <begin position="1"/>
        <end position="22"/>
    </location>
</feature>
<accession>A0A7J5ULU0</accession>
<evidence type="ECO:0008006" key="4">
    <source>
        <dbReference type="Google" id="ProtNLM"/>
    </source>
</evidence>
<dbReference type="RefSeq" id="WP_152203424.1">
    <property type="nucleotide sequence ID" value="NZ_VUKF01000028.1"/>
</dbReference>
<evidence type="ECO:0000313" key="2">
    <source>
        <dbReference type="EMBL" id="KAE8763241.1"/>
    </source>
</evidence>
<gene>
    <name evidence="2" type="ORF">GB883_15115</name>
</gene>
<dbReference type="EMBL" id="WHJE01000085">
    <property type="protein sequence ID" value="KAE8763241.1"/>
    <property type="molecule type" value="Genomic_DNA"/>
</dbReference>
<evidence type="ECO:0000313" key="3">
    <source>
        <dbReference type="Proteomes" id="UP000451860"/>
    </source>
</evidence>
<reference evidence="2 3" key="1">
    <citation type="submission" date="2019-10" db="EMBL/GenBank/DDBJ databases">
        <title>Georgenia wutianyii sp. nov. and Georgenia yuyongxinii sp. nov. isolated from plateau pika (Ochotona curzoniae) in the Qinghai-Tibet plateau of China.</title>
        <authorList>
            <person name="Tian Z."/>
        </authorList>
    </citation>
    <scope>NUCLEOTIDE SEQUENCE [LARGE SCALE GENOMIC DNA]</scope>
    <source>
        <strain evidence="2 3">DSM 21501</strain>
    </source>
</reference>
<dbReference type="PROSITE" id="PS51257">
    <property type="entry name" value="PROKAR_LIPOPROTEIN"/>
    <property type="match status" value="1"/>
</dbReference>
<keyword evidence="1" id="KW-0732">Signal</keyword>
<keyword evidence="3" id="KW-1185">Reference proteome</keyword>
<sequence length="107" mass="11198">MRHPTPAVLLAAALLATTAACTRDATPTEPTLDNATATCVDHLHRATGHDVTVAATTVDGEHAWTITGHAGDTAFTCRVSYTLDPGGGMGSQIYYETYPPLDDESPT</sequence>
<name>A0A7J5ULU0_9MICO</name>
<evidence type="ECO:0000256" key="1">
    <source>
        <dbReference type="SAM" id="SignalP"/>
    </source>
</evidence>
<protein>
    <recommendedName>
        <fullName evidence="4">DUF4333 domain-containing protein</fullName>
    </recommendedName>
</protein>
<feature type="chain" id="PRO_5038731122" description="DUF4333 domain-containing protein" evidence="1">
    <location>
        <begin position="23"/>
        <end position="107"/>
    </location>
</feature>
<comment type="caution">
    <text evidence="2">The sequence shown here is derived from an EMBL/GenBank/DDBJ whole genome shotgun (WGS) entry which is preliminary data.</text>
</comment>
<dbReference type="AlphaFoldDB" id="A0A7J5ULU0"/>
<dbReference type="Proteomes" id="UP000451860">
    <property type="component" value="Unassembled WGS sequence"/>
</dbReference>
<proteinExistence type="predicted"/>
<organism evidence="2 3">
    <name type="scientific">Georgenia thermotolerans</name>
    <dbReference type="NCBI Taxonomy" id="527326"/>
    <lineage>
        <taxon>Bacteria</taxon>
        <taxon>Bacillati</taxon>
        <taxon>Actinomycetota</taxon>
        <taxon>Actinomycetes</taxon>
        <taxon>Micrococcales</taxon>
        <taxon>Bogoriellaceae</taxon>
        <taxon>Georgenia</taxon>
    </lineage>
</organism>